<proteinExistence type="predicted"/>
<evidence type="ECO:0000313" key="2">
    <source>
        <dbReference type="Proteomes" id="UP001333110"/>
    </source>
</evidence>
<evidence type="ECO:0000313" key="1">
    <source>
        <dbReference type="EMBL" id="KAK4816467.1"/>
    </source>
</evidence>
<sequence>MVLNIRRSCDQDPGKPLGSLDDYGWCVCAYVDVGLQFENQMRSYGSSEQTEASVVQKAAKGVSEPFQSMIKALSQFFTTALGLWFLAKIPSILRELSIAVAQNPAESGPVTSGIPEELILGLILFNVFISDLDGGAECTFCKLANDMKLGGVADTADRCAAIHRDLDRLEKWMDKALTTCPGFSWNRLPMLCRMQKKLEGGTARTADPNWPKGYSIPYGLMVSIETGGSWPGSSDCCSGMGWALVSEW</sequence>
<name>A0AAN7RTH5_MYCAM</name>
<dbReference type="EMBL" id="JAUNZN010000009">
    <property type="protein sequence ID" value="KAK4816467.1"/>
    <property type="molecule type" value="Genomic_DNA"/>
</dbReference>
<comment type="caution">
    <text evidence="1">The sequence shown here is derived from an EMBL/GenBank/DDBJ whole genome shotgun (WGS) entry which is preliminary data.</text>
</comment>
<accession>A0AAN7RTH5</accession>
<dbReference type="Proteomes" id="UP001333110">
    <property type="component" value="Unassembled WGS sequence"/>
</dbReference>
<dbReference type="AlphaFoldDB" id="A0AAN7RTH5"/>
<reference evidence="1 2" key="1">
    <citation type="journal article" date="2023" name="J. Hered.">
        <title>Chromosome-level genome of the wood stork (Mycteria americana) provides insight into avian chromosome evolution.</title>
        <authorList>
            <person name="Flamio R. Jr."/>
            <person name="Ramstad K.M."/>
        </authorList>
    </citation>
    <scope>NUCLEOTIDE SEQUENCE [LARGE SCALE GENOMIC DNA]</scope>
    <source>
        <strain evidence="1">JAX WOST 10</strain>
    </source>
</reference>
<keyword evidence="2" id="KW-1185">Reference proteome</keyword>
<organism evidence="1 2">
    <name type="scientific">Mycteria americana</name>
    <name type="common">Wood stork</name>
    <dbReference type="NCBI Taxonomy" id="33587"/>
    <lineage>
        <taxon>Eukaryota</taxon>
        <taxon>Metazoa</taxon>
        <taxon>Chordata</taxon>
        <taxon>Craniata</taxon>
        <taxon>Vertebrata</taxon>
        <taxon>Euteleostomi</taxon>
        <taxon>Archelosauria</taxon>
        <taxon>Archosauria</taxon>
        <taxon>Dinosauria</taxon>
        <taxon>Saurischia</taxon>
        <taxon>Theropoda</taxon>
        <taxon>Coelurosauria</taxon>
        <taxon>Aves</taxon>
        <taxon>Neognathae</taxon>
        <taxon>Neoaves</taxon>
        <taxon>Aequornithes</taxon>
        <taxon>Ciconiiformes</taxon>
        <taxon>Ciconiidae</taxon>
        <taxon>Mycteria</taxon>
    </lineage>
</organism>
<protein>
    <submittedName>
        <fullName evidence="1">Uncharacterized protein</fullName>
    </submittedName>
</protein>
<gene>
    <name evidence="1" type="ORF">QYF61_017195</name>
</gene>